<comment type="caution">
    <text evidence="2">The sequence shown here is derived from an EMBL/GenBank/DDBJ whole genome shotgun (WGS) entry which is preliminary data.</text>
</comment>
<dbReference type="InterPro" id="IPR000873">
    <property type="entry name" value="AMP-dep_synth/lig_dom"/>
</dbReference>
<dbReference type="GO" id="GO:0031177">
    <property type="term" value="F:phosphopantetheine binding"/>
    <property type="evidence" value="ECO:0007669"/>
    <property type="project" value="TreeGrafter"/>
</dbReference>
<dbReference type="GO" id="GO:0005737">
    <property type="term" value="C:cytoplasm"/>
    <property type="evidence" value="ECO:0007669"/>
    <property type="project" value="TreeGrafter"/>
</dbReference>
<name>A0A820HQ86_9BILA</name>
<dbReference type="Proteomes" id="UP000663868">
    <property type="component" value="Unassembled WGS sequence"/>
</dbReference>
<feature type="domain" description="AMP-dependent synthetase/ligase" evidence="1">
    <location>
        <begin position="224"/>
        <end position="293"/>
    </location>
</feature>
<dbReference type="SUPFAM" id="SSF56801">
    <property type="entry name" value="Acetyl-CoA synthetase-like"/>
    <property type="match status" value="1"/>
</dbReference>
<feature type="non-terminal residue" evidence="2">
    <location>
        <position position="339"/>
    </location>
</feature>
<dbReference type="AlphaFoldDB" id="A0A820HQ86"/>
<dbReference type="InterPro" id="IPR042099">
    <property type="entry name" value="ANL_N_sf"/>
</dbReference>
<evidence type="ECO:0000313" key="2">
    <source>
        <dbReference type="EMBL" id="CAF4299620.1"/>
    </source>
</evidence>
<reference evidence="2" key="1">
    <citation type="submission" date="2021-02" db="EMBL/GenBank/DDBJ databases">
        <authorList>
            <person name="Nowell W R."/>
        </authorList>
    </citation>
    <scope>NUCLEOTIDE SEQUENCE</scope>
</reference>
<organism evidence="2 3">
    <name type="scientific">Adineta steineri</name>
    <dbReference type="NCBI Taxonomy" id="433720"/>
    <lineage>
        <taxon>Eukaryota</taxon>
        <taxon>Metazoa</taxon>
        <taxon>Spiralia</taxon>
        <taxon>Gnathifera</taxon>
        <taxon>Rotifera</taxon>
        <taxon>Eurotatoria</taxon>
        <taxon>Bdelloidea</taxon>
        <taxon>Adinetida</taxon>
        <taxon>Adinetidae</taxon>
        <taxon>Adineta</taxon>
    </lineage>
</organism>
<gene>
    <name evidence="2" type="ORF">KXQ929_LOCUS45454</name>
</gene>
<dbReference type="Pfam" id="PF00501">
    <property type="entry name" value="AMP-binding"/>
    <property type="match status" value="2"/>
</dbReference>
<dbReference type="PROSITE" id="PS00455">
    <property type="entry name" value="AMP_BINDING"/>
    <property type="match status" value="1"/>
</dbReference>
<dbReference type="GO" id="GO:0044550">
    <property type="term" value="P:secondary metabolite biosynthetic process"/>
    <property type="evidence" value="ECO:0007669"/>
    <property type="project" value="TreeGrafter"/>
</dbReference>
<feature type="non-terminal residue" evidence="2">
    <location>
        <position position="1"/>
    </location>
</feature>
<dbReference type="InterPro" id="IPR020845">
    <property type="entry name" value="AMP-binding_CS"/>
</dbReference>
<dbReference type="PANTHER" id="PTHR45527:SF1">
    <property type="entry name" value="FATTY ACID SYNTHASE"/>
    <property type="match status" value="1"/>
</dbReference>
<protein>
    <recommendedName>
        <fullName evidence="1">AMP-dependent synthetase/ligase domain-containing protein</fullName>
    </recommendedName>
</protein>
<dbReference type="Gene3D" id="3.40.50.12780">
    <property type="entry name" value="N-terminal domain of ligase-like"/>
    <property type="match status" value="1"/>
</dbReference>
<dbReference type="EMBL" id="CAJOBB010014067">
    <property type="protein sequence ID" value="CAF4299620.1"/>
    <property type="molecule type" value="Genomic_DNA"/>
</dbReference>
<dbReference type="Gene3D" id="3.40.50.980">
    <property type="match status" value="2"/>
</dbReference>
<accession>A0A820HQ86</accession>
<sequence>IKHPQKLAVELDEQSLTYCELLYYVQVLSLILLNEYHVVPGDIVCQCVERSLSMVIGMMAIEMVGGVYCPLSSRDPQHRLYALVEQTQSHLILVHHQTKGKFIANSILLHIDLVYMGKGGEERVDVDYLSDILVTSNSIAYIIFTSGSTGLPKAAQIQQRNVTECMHSMVSIDAVNENDVVAQIARCSFDVHVLDIKGTLAIGACEPFTLDLINLLGTYNTEKCYIWNLYGPAETIICTYHHVQSITTMKTIPIGQTMPKYRCLVIDQYLQIVLIRQQGELYVGGVGVFAGYLGRDDLTAKALLEIDSQLFYRTGDLVTLDDNGLIHYQGRKDHQIKLH</sequence>
<dbReference type="PANTHER" id="PTHR45527">
    <property type="entry name" value="NONRIBOSOMAL PEPTIDE SYNTHETASE"/>
    <property type="match status" value="1"/>
</dbReference>
<evidence type="ECO:0000259" key="1">
    <source>
        <dbReference type="Pfam" id="PF00501"/>
    </source>
</evidence>
<evidence type="ECO:0000313" key="3">
    <source>
        <dbReference type="Proteomes" id="UP000663868"/>
    </source>
</evidence>
<proteinExistence type="predicted"/>
<dbReference type="GO" id="GO:0043041">
    <property type="term" value="P:amino acid activation for nonribosomal peptide biosynthetic process"/>
    <property type="evidence" value="ECO:0007669"/>
    <property type="project" value="TreeGrafter"/>
</dbReference>
<feature type="domain" description="AMP-dependent synthetase/ligase" evidence="1">
    <location>
        <begin position="2"/>
        <end position="205"/>
    </location>
</feature>